<dbReference type="Gene3D" id="3.90.180.10">
    <property type="entry name" value="Medium-chain alcohol dehydrogenases, catalytic domain"/>
    <property type="match status" value="1"/>
</dbReference>
<evidence type="ECO:0000256" key="3">
    <source>
        <dbReference type="ARBA" id="ARBA00022679"/>
    </source>
</evidence>
<dbReference type="SMART" id="SM00822">
    <property type="entry name" value="PKS_KR"/>
    <property type="match status" value="1"/>
</dbReference>
<keyword evidence="4" id="KW-0511">Multifunctional enzyme</keyword>
<dbReference type="SUPFAM" id="SSF51735">
    <property type="entry name" value="NAD(P)-binding Rossmann-fold domains"/>
    <property type="match status" value="2"/>
</dbReference>
<evidence type="ECO:0000256" key="1">
    <source>
        <dbReference type="ARBA" id="ARBA00022450"/>
    </source>
</evidence>
<dbReference type="Gene3D" id="3.30.70.3290">
    <property type="match status" value="1"/>
</dbReference>
<dbReference type="Pfam" id="PF00698">
    <property type="entry name" value="Acyl_transf_1"/>
    <property type="match status" value="1"/>
</dbReference>
<proteinExistence type="predicted"/>
<dbReference type="RefSeq" id="XP_025512626.1">
    <property type="nucleotide sequence ID" value="XM_025662992.1"/>
</dbReference>
<dbReference type="PROSITE" id="PS00012">
    <property type="entry name" value="PHOSPHOPANTETHEINE"/>
    <property type="match status" value="1"/>
</dbReference>
<dbReference type="Pfam" id="PF00109">
    <property type="entry name" value="ketoacyl-synt"/>
    <property type="match status" value="1"/>
</dbReference>
<dbReference type="FunFam" id="3.40.366.10:FF:000002">
    <property type="entry name" value="Probable polyketide synthase 2"/>
    <property type="match status" value="1"/>
</dbReference>
<dbReference type="InterPro" id="IPR020841">
    <property type="entry name" value="PKS_Beta-ketoAc_synthase_dom"/>
</dbReference>
<dbReference type="Pfam" id="PF02801">
    <property type="entry name" value="Ketoacyl-synt_C"/>
    <property type="match status" value="1"/>
</dbReference>
<feature type="domain" description="Carrier" evidence="7">
    <location>
        <begin position="2147"/>
        <end position="2227"/>
    </location>
</feature>
<keyword evidence="2" id="KW-0597">Phosphoprotein</keyword>
<evidence type="ECO:0000313" key="10">
    <source>
        <dbReference type="EMBL" id="RAH54704.1"/>
    </source>
</evidence>
<dbReference type="InterPro" id="IPR057326">
    <property type="entry name" value="KR_dom"/>
</dbReference>
<evidence type="ECO:0000256" key="5">
    <source>
        <dbReference type="PROSITE-ProRule" id="PRU01363"/>
    </source>
</evidence>
<dbReference type="Pfam" id="PF08240">
    <property type="entry name" value="ADH_N"/>
    <property type="match status" value="1"/>
</dbReference>
<protein>
    <submittedName>
        <fullName evidence="10">Polyketide synthase</fullName>
    </submittedName>
</protein>
<feature type="active site" description="Proton acceptor; for dehydratase activity" evidence="5">
    <location>
        <position position="952"/>
    </location>
</feature>
<dbReference type="InterPro" id="IPR013968">
    <property type="entry name" value="PKS_KR"/>
</dbReference>
<dbReference type="SMART" id="SM00829">
    <property type="entry name" value="PKS_ER"/>
    <property type="match status" value="1"/>
</dbReference>
<dbReference type="InterPro" id="IPR032821">
    <property type="entry name" value="PKS_assoc"/>
</dbReference>
<dbReference type="SUPFAM" id="SSF53901">
    <property type="entry name" value="Thiolase-like"/>
    <property type="match status" value="1"/>
</dbReference>
<dbReference type="PROSITE" id="PS52019">
    <property type="entry name" value="PKS_MFAS_DH"/>
    <property type="match status" value="1"/>
</dbReference>
<evidence type="ECO:0000259" key="7">
    <source>
        <dbReference type="PROSITE" id="PS50075"/>
    </source>
</evidence>
<dbReference type="InterPro" id="IPR020843">
    <property type="entry name" value="ER"/>
</dbReference>
<dbReference type="PANTHER" id="PTHR43775:SF13">
    <property type="entry name" value="POLYKETIDE SYNTHASE 1"/>
    <property type="match status" value="1"/>
</dbReference>
<dbReference type="InterPro" id="IPR036291">
    <property type="entry name" value="NAD(P)-bd_dom_sf"/>
</dbReference>
<dbReference type="EMBL" id="KZ825071">
    <property type="protein sequence ID" value="RAH54704.1"/>
    <property type="molecule type" value="Genomic_DNA"/>
</dbReference>
<dbReference type="SMART" id="SM00826">
    <property type="entry name" value="PKS_DH"/>
    <property type="match status" value="1"/>
</dbReference>
<dbReference type="PROSITE" id="PS00606">
    <property type="entry name" value="KS3_1"/>
    <property type="match status" value="1"/>
</dbReference>
<dbReference type="Pfam" id="PF16197">
    <property type="entry name" value="KAsynt_C_assoc"/>
    <property type="match status" value="1"/>
</dbReference>
<dbReference type="InterPro" id="IPR050091">
    <property type="entry name" value="PKS_NRPS_Biosynth_Enz"/>
</dbReference>
<dbReference type="GO" id="GO:0004315">
    <property type="term" value="F:3-oxoacyl-[acyl-carrier-protein] synthase activity"/>
    <property type="evidence" value="ECO:0007669"/>
    <property type="project" value="InterPro"/>
</dbReference>
<dbReference type="InterPro" id="IPR011032">
    <property type="entry name" value="GroES-like_sf"/>
</dbReference>
<dbReference type="Pfam" id="PF23114">
    <property type="entry name" value="NAD-bd_HRPKS_sdrA"/>
    <property type="match status" value="1"/>
</dbReference>
<dbReference type="InterPro" id="IPR006162">
    <property type="entry name" value="Ppantetheine_attach_site"/>
</dbReference>
<feature type="region of interest" description="Disordered" evidence="6">
    <location>
        <begin position="1269"/>
        <end position="1312"/>
    </location>
</feature>
<dbReference type="GO" id="GO:0006633">
    <property type="term" value="P:fatty acid biosynthetic process"/>
    <property type="evidence" value="ECO:0007669"/>
    <property type="project" value="InterPro"/>
</dbReference>
<dbReference type="GO" id="GO:0004312">
    <property type="term" value="F:fatty acid synthase activity"/>
    <property type="evidence" value="ECO:0007669"/>
    <property type="project" value="TreeGrafter"/>
</dbReference>
<evidence type="ECO:0000256" key="6">
    <source>
        <dbReference type="SAM" id="MobiDB-lite"/>
    </source>
</evidence>
<dbReference type="InterPro" id="IPR049552">
    <property type="entry name" value="PKS_DH_N"/>
</dbReference>
<dbReference type="InterPro" id="IPR013154">
    <property type="entry name" value="ADH-like_N"/>
</dbReference>
<feature type="region of interest" description="N-terminal hotdog fold" evidence="5">
    <location>
        <begin position="919"/>
        <end position="1058"/>
    </location>
</feature>
<dbReference type="SUPFAM" id="SSF50129">
    <property type="entry name" value="GroES-like"/>
    <property type="match status" value="1"/>
</dbReference>
<evidence type="ECO:0000256" key="2">
    <source>
        <dbReference type="ARBA" id="ARBA00022553"/>
    </source>
</evidence>
<dbReference type="GO" id="GO:1901336">
    <property type="term" value="P:lactone biosynthetic process"/>
    <property type="evidence" value="ECO:0007669"/>
    <property type="project" value="UniProtKB-ARBA"/>
</dbReference>
<dbReference type="PANTHER" id="PTHR43775">
    <property type="entry name" value="FATTY ACID SYNTHASE"/>
    <property type="match status" value="1"/>
</dbReference>
<dbReference type="PROSITE" id="PS52004">
    <property type="entry name" value="KS3_2"/>
    <property type="match status" value="1"/>
</dbReference>
<dbReference type="InterPro" id="IPR016036">
    <property type="entry name" value="Malonyl_transacylase_ACP-bd"/>
</dbReference>
<name>A0A8G1QY17_9EURO</name>
<dbReference type="InterPro" id="IPR014030">
    <property type="entry name" value="Ketoacyl_synth_N"/>
</dbReference>
<dbReference type="InterPro" id="IPR056501">
    <property type="entry name" value="NAD-bd_HRPKS_sdrA"/>
</dbReference>
<dbReference type="InterPro" id="IPR016039">
    <property type="entry name" value="Thiolase-like"/>
</dbReference>
<keyword evidence="1" id="KW-0596">Phosphopantetheine</keyword>
<dbReference type="CDD" id="cd05195">
    <property type="entry name" value="enoyl_red"/>
    <property type="match status" value="1"/>
</dbReference>
<evidence type="ECO:0000259" key="9">
    <source>
        <dbReference type="PROSITE" id="PS52019"/>
    </source>
</evidence>
<dbReference type="InterPro" id="IPR009081">
    <property type="entry name" value="PP-bd_ACP"/>
</dbReference>
<dbReference type="PROSITE" id="PS50075">
    <property type="entry name" value="CARRIER"/>
    <property type="match status" value="1"/>
</dbReference>
<sequence length="2239" mass="244036">MTLTNNSQTPIAVVGMSCRLPGQVRTIDDFWTLISRGRDAWCPFPSDRISSAAYYHPDPQRKGCFNQKGGYFLQEDLSQFDAPFFHITQQEAIAMDPNQRLLLECAYEALENAGIPYEAISGSRMGVFTGHCASDYRRSAFRDLHALPMFDATGNQESIQAGRLSHFFNLRGPCMTVDTACSSSLYALHLAVQSIRSGEADSALVSGTRLHVNPDETVSMSMMGLYNEQGKTFAFDDRAVSGFACGEGLGCVVLKPLDQALEDNDPIYSVIRSTGLNHDGRTVGLTNPSGEAQEELMREVYARANLSPEETGFVEAHGTGTKVGDPIEVGAIHRVFKDGRTKRAPLYIGSAKSNFGHLEPASGIVSLIKASLMLHRGFILPNANFERANPAIPLDQWNIRVPTSLRPWPQGKKYISINNFSFGGSNCHVVLERPPRPCGQPPDTSNDAPRLFVLSGYDDEAAKRIATNLVFYLEQHPGVFERRLVHDVAYTLGERRSHFPWRIAVTASSTAELVEILNGPASIPQRARLGAGSSSAIAFAYTGQGAQWPRMGLELTGTHPVFAASMEEAARALEGLGADFSLFEELRREAAESRVNQPQISQVVCTAVQIALTDLLASWGIQPRMVVGHSSGEIGAAYAAGAISVSEAIALAYHRGRLAAQVRVRFSDLNGCMMAVGESAEEVHRTIKQLQLEKDITVACENSPRSTTVSGDATAMDLLAKELEARQTFHRKLHVDVAYHSPHMQLIAEDYTSAIQQVAPSTMKENVQFYSSLLGEKVEQPGVLGASYWVDNLTHPVRFSTALGQLCAESKPDIIIEIGPHSALQGPIKQILQGMQNTHIQYFASLARNDHATKAALQLAGRLFLAGQQLNFRAVNPIHQGGSVPTVLPSLTPYPWSNRSYWHEGRVAFNHRMPRFPRHDLLGRMEASTREDEQPIWRNSLSLDSVPWLRSHRMQSMTTFPMAGYVSMAVEAASQRAQLRGLSQSQIAGYRLREFQASSAFTMEENVEYETWFSLSSFTEGTRSYSSDWDEFRIASWTATRGWREHCRGLVGIRRQESSTNPVSQRRSFHAALQRRHEATQGDYRPMPLEAFYADLEERGAGYSDVFTLHPESGLAVQKAGAGCSYARGNVSVPNTAEAMPSGHETPSIVSPPFLDMCFQLTFPVLGAKYGRIPCLYMPISIQEMEIAANFPAKPGAIVEAHALGFPADASNLGPTEFTVDAWDPNASTEQPVLTILGLRSTPMNTDISIDATPHPWCYTVQWAPFSSAGEPNGAEANGNDHTNRNGQANGSGEGHGNGVAHANGSHHASLADQTTTVIITERNRSDPLISSLMKTIEAFTEHEVTISPLSGVQMSSTNRYICLCELDTPVLQSLTPESFKQVQNLLLNCSYCLWITSGAYLAVDQPELNLSQGLLRSVRSETGNAVVSLDLDPSSRQDVAGRAQLILDAFKASTSTLLKAASDEEAPLSDYEFSEVSGRLMVPRLAEQSELNSALFRETHPSHSYAQDFDQGTDRRLKIAVGTLGALDSLYWTDDPAQPLGDNEIEIKVACTGANFKDVVIAMGQVASPYLGIECSGTVARVGAKVDTLKPGDRVGAMSQGAYSTYARCPATSAAVIPDSMTFETAASIPVTYSTAYYGLVELAKIEAGESILIHAAAGGVGQAAIQLAQLIGAEIYATVGSEEKKQMLVDRYCIPASRIFYSRNTEFGPCVRDATGGRGVDVVLNSLAGDFLRETWSCLAPFGRFIEIGKRDITSNTRLEMSRFEYNCTFSSLDLTLVAEQKGKVLNRVFTSIMRMFAQGRLSPVHPVTTVGITEVESVLRKLQSGKTTGKVVVDHRINGKVKATHPTPSNDLLPSEATYIIVGGTGGIGQSITRRMVQRGAREIVLLSRSGTVTEAIQKLIDECQTVNASIHVKQCDVSEISQVKAMIAELQKDLPPVRGVIHAAMVLKDTLFEQMTFPDWDAVLRPKVAAAWNLHYSLLHQPLDFFVMLSSVSGIIGNRGQAAYAAGNCFLDALARYRRQKGLSAVSIDLAAVADVGVLSNDAERRAEVMKNLKSSNALQEVEVLTLVELAMQGRLTALNVEQCITGVHWAPPTPTPYYASDARFTQLVEAARQLEGNDAANGSTTKSLSIGQQVRRAANLEEALEITAIGLRDKLGDILMLPREVLEAHTQSTPIATFGLDSLNAIELRNWIGKELMAHMQVLELLSAGVLGDLALLVLKKSTLEGAWKGEISN</sequence>
<dbReference type="Gene3D" id="3.40.50.720">
    <property type="entry name" value="NAD(P)-binding Rossmann-like Domain"/>
    <property type="match status" value="1"/>
</dbReference>
<dbReference type="GeneID" id="37166394"/>
<keyword evidence="3" id="KW-0808">Transferase</keyword>
<dbReference type="SMART" id="SM00825">
    <property type="entry name" value="PKS_KS"/>
    <property type="match status" value="1"/>
</dbReference>
<dbReference type="Gene3D" id="3.40.47.10">
    <property type="match status" value="1"/>
</dbReference>
<dbReference type="GO" id="GO:0016491">
    <property type="term" value="F:oxidoreductase activity"/>
    <property type="evidence" value="ECO:0007669"/>
    <property type="project" value="InterPro"/>
</dbReference>
<dbReference type="Pfam" id="PF08659">
    <property type="entry name" value="KR"/>
    <property type="match status" value="1"/>
</dbReference>
<reference evidence="10 11" key="1">
    <citation type="submission" date="2018-02" db="EMBL/GenBank/DDBJ databases">
        <title>The genomes of Aspergillus section Nigri reveals drivers in fungal speciation.</title>
        <authorList>
            <consortium name="DOE Joint Genome Institute"/>
            <person name="Vesth T.C."/>
            <person name="Nybo J."/>
            <person name="Theobald S."/>
            <person name="Brandl J."/>
            <person name="Frisvad J.C."/>
            <person name="Nielsen K.F."/>
            <person name="Lyhne E.K."/>
            <person name="Kogle M.E."/>
            <person name="Kuo A."/>
            <person name="Riley R."/>
            <person name="Clum A."/>
            <person name="Nolan M."/>
            <person name="Lipzen A."/>
            <person name="Salamov A."/>
            <person name="Henrissat B."/>
            <person name="Wiebenga A."/>
            <person name="De vries R.P."/>
            <person name="Grigoriev I.V."/>
            <person name="Mortensen U.H."/>
            <person name="Andersen M.R."/>
            <person name="Baker S.E."/>
        </authorList>
    </citation>
    <scope>NUCLEOTIDE SEQUENCE [LARGE SCALE GENOMIC DNA]</scope>
    <source>
        <strain evidence="10 11">CBS 112811</strain>
    </source>
</reference>
<dbReference type="CDD" id="cd00833">
    <property type="entry name" value="PKS"/>
    <property type="match status" value="1"/>
</dbReference>
<dbReference type="InterPro" id="IPR042104">
    <property type="entry name" value="PKS_dehydratase_sf"/>
</dbReference>
<dbReference type="SMART" id="SM00827">
    <property type="entry name" value="PKS_AT"/>
    <property type="match status" value="1"/>
</dbReference>
<dbReference type="InterPro" id="IPR049551">
    <property type="entry name" value="PKS_DH_C"/>
</dbReference>
<dbReference type="Pfam" id="PF21089">
    <property type="entry name" value="PKS_DH_N"/>
    <property type="match status" value="1"/>
</dbReference>
<evidence type="ECO:0000256" key="4">
    <source>
        <dbReference type="ARBA" id="ARBA00023268"/>
    </source>
</evidence>
<dbReference type="Pfam" id="PF14765">
    <property type="entry name" value="PS-DH"/>
    <property type="match status" value="1"/>
</dbReference>
<accession>A0A8G1QY17</accession>
<organism evidence="10 11">
    <name type="scientific">Aspergillus piperis CBS 112811</name>
    <dbReference type="NCBI Taxonomy" id="1448313"/>
    <lineage>
        <taxon>Eukaryota</taxon>
        <taxon>Fungi</taxon>
        <taxon>Dikarya</taxon>
        <taxon>Ascomycota</taxon>
        <taxon>Pezizomycotina</taxon>
        <taxon>Eurotiomycetes</taxon>
        <taxon>Eurotiomycetidae</taxon>
        <taxon>Eurotiales</taxon>
        <taxon>Aspergillaceae</taxon>
        <taxon>Aspergillus</taxon>
        <taxon>Aspergillus subgen. Circumdati</taxon>
    </lineage>
</organism>
<evidence type="ECO:0000259" key="8">
    <source>
        <dbReference type="PROSITE" id="PS52004"/>
    </source>
</evidence>
<dbReference type="InterPro" id="IPR018201">
    <property type="entry name" value="Ketoacyl_synth_AS"/>
</dbReference>
<dbReference type="SUPFAM" id="SSF52151">
    <property type="entry name" value="FabD/lysophospholipase-like"/>
    <property type="match status" value="1"/>
</dbReference>
<feature type="domain" description="PKS/mFAS DH" evidence="9">
    <location>
        <begin position="919"/>
        <end position="1250"/>
    </location>
</feature>
<keyword evidence="11" id="KW-1185">Reference proteome</keyword>
<dbReference type="InterPro" id="IPR020807">
    <property type="entry name" value="PKS_DH"/>
</dbReference>
<evidence type="ECO:0000313" key="11">
    <source>
        <dbReference type="Proteomes" id="UP000249526"/>
    </source>
</evidence>
<dbReference type="InterPro" id="IPR014031">
    <property type="entry name" value="Ketoacyl_synth_C"/>
</dbReference>
<dbReference type="GO" id="GO:0030639">
    <property type="term" value="P:polyketide biosynthetic process"/>
    <property type="evidence" value="ECO:0007669"/>
    <property type="project" value="UniProtKB-ARBA"/>
</dbReference>
<dbReference type="InterPro" id="IPR049900">
    <property type="entry name" value="PKS_mFAS_DH"/>
</dbReference>
<dbReference type="InterPro" id="IPR016035">
    <property type="entry name" value="Acyl_Trfase/lysoPLipase"/>
</dbReference>
<dbReference type="FunFam" id="3.40.50.720:FF:000209">
    <property type="entry name" value="Polyketide synthase Pks12"/>
    <property type="match status" value="1"/>
</dbReference>
<dbReference type="Pfam" id="PF13602">
    <property type="entry name" value="ADH_zinc_N_2"/>
    <property type="match status" value="1"/>
</dbReference>
<dbReference type="Proteomes" id="UP000249526">
    <property type="component" value="Unassembled WGS sequence"/>
</dbReference>
<dbReference type="Gene3D" id="3.10.129.110">
    <property type="entry name" value="Polyketide synthase dehydratase"/>
    <property type="match status" value="1"/>
</dbReference>
<feature type="domain" description="Ketosynthase family 3 (KS3)" evidence="8">
    <location>
        <begin position="8"/>
        <end position="433"/>
    </location>
</feature>
<gene>
    <name evidence="10" type="ORF">BO85DRAFT_480193</name>
</gene>
<feature type="active site" description="Proton donor; for dehydratase activity" evidence="5">
    <location>
        <position position="1156"/>
    </location>
</feature>
<dbReference type="InterPro" id="IPR001227">
    <property type="entry name" value="Ac_transferase_dom_sf"/>
</dbReference>
<feature type="region of interest" description="C-terminal hotdog fold" evidence="5">
    <location>
        <begin position="1084"/>
        <end position="1250"/>
    </location>
</feature>
<dbReference type="Gene3D" id="3.40.366.10">
    <property type="entry name" value="Malonyl-Coenzyme A Acyl Carrier Protein, domain 2"/>
    <property type="match status" value="1"/>
</dbReference>
<dbReference type="SUPFAM" id="SSF55048">
    <property type="entry name" value="Probable ACP-binding domain of malonyl-CoA ACP transacylase"/>
    <property type="match status" value="1"/>
</dbReference>
<dbReference type="InterPro" id="IPR014043">
    <property type="entry name" value="Acyl_transferase_dom"/>
</dbReference>